<dbReference type="PANTHER" id="PTHR43065:SF49">
    <property type="entry name" value="HISTIDINE KINASE"/>
    <property type="match status" value="1"/>
</dbReference>
<dbReference type="SMART" id="SM00448">
    <property type="entry name" value="REC"/>
    <property type="match status" value="1"/>
</dbReference>
<dbReference type="Pfam" id="PF08448">
    <property type="entry name" value="PAS_4"/>
    <property type="match status" value="3"/>
</dbReference>
<evidence type="ECO:0000256" key="4">
    <source>
        <dbReference type="ARBA" id="ARBA00022679"/>
    </source>
</evidence>
<evidence type="ECO:0000256" key="5">
    <source>
        <dbReference type="ARBA" id="ARBA00022777"/>
    </source>
</evidence>
<dbReference type="InterPro" id="IPR003018">
    <property type="entry name" value="GAF"/>
</dbReference>
<evidence type="ECO:0000259" key="8">
    <source>
        <dbReference type="PROSITE" id="PS50110"/>
    </source>
</evidence>
<dbReference type="Gene3D" id="3.30.565.10">
    <property type="entry name" value="Histidine kinase-like ATPase, C-terminal domain"/>
    <property type="match status" value="1"/>
</dbReference>
<feature type="modified residue" description="4-aspartylphosphate" evidence="6">
    <location>
        <position position="932"/>
    </location>
</feature>
<evidence type="ECO:0000313" key="11">
    <source>
        <dbReference type="Proteomes" id="UP000025238"/>
    </source>
</evidence>
<dbReference type="Pfam" id="PF00512">
    <property type="entry name" value="HisKA"/>
    <property type="match status" value="1"/>
</dbReference>
<comment type="catalytic activity">
    <reaction evidence="1">
        <text>ATP + protein L-histidine = ADP + protein N-phospho-L-histidine.</text>
        <dbReference type="EC" id="2.7.13.3"/>
    </reaction>
</comment>
<dbReference type="GO" id="GO:0000155">
    <property type="term" value="F:phosphorelay sensor kinase activity"/>
    <property type="evidence" value="ECO:0007669"/>
    <property type="project" value="InterPro"/>
</dbReference>
<dbReference type="SUPFAM" id="SSF55874">
    <property type="entry name" value="ATPase domain of HSP90 chaperone/DNA topoisomerase II/histidine kinase"/>
    <property type="match status" value="1"/>
</dbReference>
<dbReference type="InterPro" id="IPR003594">
    <property type="entry name" value="HATPase_dom"/>
</dbReference>
<dbReference type="InterPro" id="IPR013656">
    <property type="entry name" value="PAS_4"/>
</dbReference>
<dbReference type="PRINTS" id="PR00344">
    <property type="entry name" value="BCTRLSENSOR"/>
</dbReference>
<dbReference type="Gene3D" id="3.30.450.40">
    <property type="match status" value="1"/>
</dbReference>
<protein>
    <recommendedName>
        <fullName evidence="2">histidine kinase</fullName>
        <ecNumber evidence="2">2.7.13.3</ecNumber>
    </recommendedName>
</protein>
<dbReference type="EC" id="2.7.13.3" evidence="2"/>
<dbReference type="SMART" id="SM00091">
    <property type="entry name" value="PAS"/>
    <property type="match status" value="2"/>
</dbReference>
<feature type="domain" description="PAC" evidence="9">
    <location>
        <begin position="571"/>
        <end position="625"/>
    </location>
</feature>
<gene>
    <name evidence="10" type="ORF">UIB01_12240</name>
</gene>
<dbReference type="InterPro" id="IPR001610">
    <property type="entry name" value="PAC"/>
</dbReference>
<feature type="domain" description="Response regulatory" evidence="8">
    <location>
        <begin position="883"/>
        <end position="994"/>
    </location>
</feature>
<dbReference type="Pfam" id="PF01590">
    <property type="entry name" value="GAF"/>
    <property type="match status" value="1"/>
</dbReference>
<dbReference type="Proteomes" id="UP000025238">
    <property type="component" value="Chromosome"/>
</dbReference>
<dbReference type="PATRIC" id="fig|316.97.peg.2450"/>
<dbReference type="InterPro" id="IPR001789">
    <property type="entry name" value="Sig_transdc_resp-reg_receiver"/>
</dbReference>
<dbReference type="InterPro" id="IPR011006">
    <property type="entry name" value="CheY-like_superfamily"/>
</dbReference>
<evidence type="ECO:0000259" key="9">
    <source>
        <dbReference type="PROSITE" id="PS50113"/>
    </source>
</evidence>
<sequence>MDPAANNLSPDDSSHAFLPDGGELGALIRRFDWSTTALGPLAEWPSSLKTVTAMLLLSPTPIVLLWGERGIMIYNDAYSGFAGSRHPQLLGSEVREGWPEVAEFNDNVMKVGLAGGTLSYKDQELVLYRNGRPERAWMNLDYSPVFDDQAQPAGVIAMVVETTERVMAERELQGQQARLQQMFEQAPGLMAMLRGPEHVFEMANPAYLRVVGERDIIGKPVREALPEVERQGFIDILDRVYRSGTAFVGSSIRVGLQRTQGEAEEERLLDFVFQPVADGDGNVGGIFIEGYDVTERAEAEQALRENERRLRFLDALSKETARSVDADAILSITTRMLGEQLGLSSCAYADMDPDQDGFTIRGDWAAPGCVSIVGRYRLEAFGAMAVTKLRGGEAFIIDDHCAQLPPAEAATFQQLDIAATICLPLVREGRLTALMAIHDRKPRVWNACELALLSEVTDRSWAHIERVRSAAAVRQREQCFLEELEAKVAERTAALARSEANIRAVLETSHLYKAMLAPDGSILYVNATALAGIDARFHQLAGTPFWDSPWFSATPGMPEAMKAMTLRVAAGATEHVTMSLNMPGGTRIFDFSMRPVLDEDGDVVALVPEALDISERIATEQTLQQLHKMEALGNLTGGIAHDFNNLLMAVLGSLELLRRRMPADPALLRLVDNARAGAERGASLTARMLSFARKQELHKAPIDLRQLIEGMQPLLHSSLGPTIQLQVELPRQLARVQTDPNQLETALLNLAANARDAMAGEGRILIAAEECALTSEQSSLPVGRYVRLALSDSGTGMDEATLKRAVEPFFTTKGVGKGTGLGLSMVHGLAEQSGGRLMLHSSPGLGTTAEIWLPALEQDEAASIPAHSSPPEDRQRPVADPLTLLAVDDDELVLFGTAGMLEAAGHRVLTARSGGEALDLLQTNQIDVLITDHAMPLMSGAQLAAVVRGTHPGLPILLVSGYADLPSATPALPLRRLAKPFSQNELLDAVEQLSIGEA</sequence>
<dbReference type="PANTHER" id="PTHR43065">
    <property type="entry name" value="SENSOR HISTIDINE KINASE"/>
    <property type="match status" value="1"/>
</dbReference>
<dbReference type="Gene3D" id="1.10.287.130">
    <property type="match status" value="1"/>
</dbReference>
<feature type="domain" description="PAC" evidence="9">
    <location>
        <begin position="121"/>
        <end position="174"/>
    </location>
</feature>
<dbReference type="PROSITE" id="PS50110">
    <property type="entry name" value="RESPONSE_REGULATORY"/>
    <property type="match status" value="1"/>
</dbReference>
<name>A0A023WT96_STUST</name>
<dbReference type="InterPro" id="IPR003661">
    <property type="entry name" value="HisK_dim/P_dom"/>
</dbReference>
<dbReference type="PROSITE" id="PS50109">
    <property type="entry name" value="HIS_KIN"/>
    <property type="match status" value="1"/>
</dbReference>
<dbReference type="Pfam" id="PF00072">
    <property type="entry name" value="Response_reg"/>
    <property type="match status" value="1"/>
</dbReference>
<organism evidence="10 11">
    <name type="scientific">Stutzerimonas stutzeri</name>
    <name type="common">Pseudomonas stutzeri</name>
    <dbReference type="NCBI Taxonomy" id="316"/>
    <lineage>
        <taxon>Bacteria</taxon>
        <taxon>Pseudomonadati</taxon>
        <taxon>Pseudomonadota</taxon>
        <taxon>Gammaproteobacteria</taxon>
        <taxon>Pseudomonadales</taxon>
        <taxon>Pseudomonadaceae</taxon>
        <taxon>Stutzerimonas</taxon>
    </lineage>
</organism>
<dbReference type="InterPro" id="IPR036097">
    <property type="entry name" value="HisK_dim/P_sf"/>
</dbReference>
<evidence type="ECO:0000256" key="1">
    <source>
        <dbReference type="ARBA" id="ARBA00000085"/>
    </source>
</evidence>
<dbReference type="AlphaFoldDB" id="A0A023WT96"/>
<dbReference type="SUPFAM" id="SSF55781">
    <property type="entry name" value="GAF domain-like"/>
    <property type="match status" value="1"/>
</dbReference>
<dbReference type="PROSITE" id="PS50113">
    <property type="entry name" value="PAC"/>
    <property type="match status" value="3"/>
</dbReference>
<dbReference type="SUPFAM" id="SSF52172">
    <property type="entry name" value="CheY-like"/>
    <property type="match status" value="1"/>
</dbReference>
<dbReference type="KEGG" id="pstu:UIB01_12240"/>
<evidence type="ECO:0000256" key="3">
    <source>
        <dbReference type="ARBA" id="ARBA00022553"/>
    </source>
</evidence>
<accession>A0A023WT96</accession>
<keyword evidence="4" id="KW-0808">Transferase</keyword>
<dbReference type="SMART" id="SM00387">
    <property type="entry name" value="HATPase_c"/>
    <property type="match status" value="1"/>
</dbReference>
<dbReference type="NCBIfam" id="TIGR00229">
    <property type="entry name" value="sensory_box"/>
    <property type="match status" value="1"/>
</dbReference>
<reference evidence="10 11" key="1">
    <citation type="submission" date="2014-03" db="EMBL/GenBank/DDBJ databases">
        <title>Complete genome sequence of Pseudomonas stutzeri 19SMN4.</title>
        <authorList>
            <person name="Brunet-Galmes I."/>
            <person name="Nogales B."/>
            <person name="Busquets A."/>
            <person name="Pena A."/>
            <person name="Gomila M."/>
            <person name="Garcia-Valdes E."/>
            <person name="Lalucat J."/>
            <person name="Bennasar A."/>
            <person name="Bosch R."/>
        </authorList>
    </citation>
    <scope>NUCLEOTIDE SEQUENCE [LARGE SCALE GENOMIC DNA]</scope>
    <source>
        <strain evidence="10 11">19SMN4</strain>
    </source>
</reference>
<dbReference type="InterPro" id="IPR029016">
    <property type="entry name" value="GAF-like_dom_sf"/>
</dbReference>
<dbReference type="Gene3D" id="3.40.50.2300">
    <property type="match status" value="1"/>
</dbReference>
<dbReference type="InterPro" id="IPR035965">
    <property type="entry name" value="PAS-like_dom_sf"/>
</dbReference>
<dbReference type="InterPro" id="IPR000014">
    <property type="entry name" value="PAS"/>
</dbReference>
<keyword evidence="5" id="KW-0418">Kinase</keyword>
<dbReference type="Pfam" id="PF02518">
    <property type="entry name" value="HATPase_c"/>
    <property type="match status" value="1"/>
</dbReference>
<dbReference type="InterPro" id="IPR036890">
    <property type="entry name" value="HATPase_C_sf"/>
</dbReference>
<dbReference type="EMBL" id="CP007509">
    <property type="protein sequence ID" value="AHY43201.1"/>
    <property type="molecule type" value="Genomic_DNA"/>
</dbReference>
<dbReference type="CDD" id="cd00082">
    <property type="entry name" value="HisKA"/>
    <property type="match status" value="1"/>
</dbReference>
<evidence type="ECO:0000313" key="10">
    <source>
        <dbReference type="EMBL" id="AHY43201.1"/>
    </source>
</evidence>
<proteinExistence type="predicted"/>
<evidence type="ECO:0000256" key="6">
    <source>
        <dbReference type="PROSITE-ProRule" id="PRU00169"/>
    </source>
</evidence>
<dbReference type="InterPro" id="IPR005467">
    <property type="entry name" value="His_kinase_dom"/>
</dbReference>
<dbReference type="SUPFAM" id="SSF55785">
    <property type="entry name" value="PYP-like sensor domain (PAS domain)"/>
    <property type="match status" value="3"/>
</dbReference>
<evidence type="ECO:0000256" key="2">
    <source>
        <dbReference type="ARBA" id="ARBA00012438"/>
    </source>
</evidence>
<keyword evidence="3 6" id="KW-0597">Phosphoprotein</keyword>
<feature type="domain" description="Histidine kinase" evidence="7">
    <location>
        <begin position="638"/>
        <end position="857"/>
    </location>
</feature>
<dbReference type="SMART" id="SM00388">
    <property type="entry name" value="HisKA"/>
    <property type="match status" value="1"/>
</dbReference>
<dbReference type="InterPro" id="IPR000700">
    <property type="entry name" value="PAS-assoc_C"/>
</dbReference>
<dbReference type="SMART" id="SM00065">
    <property type="entry name" value="GAF"/>
    <property type="match status" value="1"/>
</dbReference>
<evidence type="ECO:0000259" key="7">
    <source>
        <dbReference type="PROSITE" id="PS50109"/>
    </source>
</evidence>
<dbReference type="InterPro" id="IPR004358">
    <property type="entry name" value="Sig_transdc_His_kin-like_C"/>
</dbReference>
<dbReference type="Gene3D" id="3.30.450.20">
    <property type="entry name" value="PAS domain"/>
    <property type="match status" value="3"/>
</dbReference>
<dbReference type="SUPFAM" id="SSF47384">
    <property type="entry name" value="Homodimeric domain of signal transducing histidine kinase"/>
    <property type="match status" value="1"/>
</dbReference>
<feature type="domain" description="PAC" evidence="9">
    <location>
        <begin position="250"/>
        <end position="305"/>
    </location>
</feature>
<dbReference type="SMART" id="SM00086">
    <property type="entry name" value="PAC"/>
    <property type="match status" value="3"/>
</dbReference>